<dbReference type="NCBIfam" id="NF001810">
    <property type="entry name" value="PRK00529.1"/>
    <property type="match status" value="1"/>
</dbReference>
<dbReference type="FunFam" id="2.40.50.140:FF:000004">
    <property type="entry name" value="Elongation factor P"/>
    <property type="match status" value="1"/>
</dbReference>
<evidence type="ECO:0000256" key="9">
    <source>
        <dbReference type="NCBIfam" id="TIGR00038"/>
    </source>
</evidence>
<evidence type="ECO:0000313" key="13">
    <source>
        <dbReference type="EMBL" id="PQP79852.1"/>
    </source>
</evidence>
<dbReference type="GO" id="GO:0003746">
    <property type="term" value="F:translation elongation factor activity"/>
    <property type="evidence" value="ECO:0007669"/>
    <property type="project" value="UniProtKB-UniRule"/>
</dbReference>
<dbReference type="SMART" id="SM01185">
    <property type="entry name" value="EFP"/>
    <property type="match status" value="1"/>
</dbReference>
<dbReference type="FunFam" id="2.30.30.30:FF:000003">
    <property type="entry name" value="Elongation factor P"/>
    <property type="match status" value="1"/>
</dbReference>
<proteinExistence type="inferred from homology"/>
<dbReference type="UniPathway" id="UPA00345"/>
<keyword evidence="14" id="KW-1185">Reference proteome</keyword>
<dbReference type="PANTHER" id="PTHR30053">
    <property type="entry name" value="ELONGATION FACTOR P"/>
    <property type="match status" value="1"/>
</dbReference>
<evidence type="ECO:0000259" key="11">
    <source>
        <dbReference type="SMART" id="SM00841"/>
    </source>
</evidence>
<dbReference type="GO" id="GO:0043043">
    <property type="term" value="P:peptide biosynthetic process"/>
    <property type="evidence" value="ECO:0007669"/>
    <property type="project" value="InterPro"/>
</dbReference>
<dbReference type="AlphaFoldDB" id="A0A2S8NVB2"/>
<dbReference type="Pfam" id="PF01132">
    <property type="entry name" value="EFP"/>
    <property type="match status" value="1"/>
</dbReference>
<dbReference type="InterPro" id="IPR012340">
    <property type="entry name" value="NA-bd_OB-fold"/>
</dbReference>
<feature type="domain" description="Elongation factor P C-terminal" evidence="11">
    <location>
        <begin position="130"/>
        <end position="187"/>
    </location>
</feature>
<gene>
    <name evidence="8 13" type="primary">efp</name>
    <name evidence="13" type="ORF">C6B37_00740</name>
</gene>
<feature type="domain" description="Translation elongation factor P/YeiP central" evidence="12">
    <location>
        <begin position="67"/>
        <end position="121"/>
    </location>
</feature>
<dbReference type="InterPro" id="IPR014722">
    <property type="entry name" value="Rib_uL2_dom2"/>
</dbReference>
<sequence>MINTNDFKIGQTIKFNNNIYQILEFLHVKPGKGSAFVRSKLKNLKNGEIIEHVFNSGIKIQTALVLKKKLQFSYAMGEIYVFCDNNTFEMFEIDKNKIEHVLKYLTSEILVEILFDDQQEILSLALPDKISLKVIQTDPAAAFGNVKKNTSLKEAVLETGLTIKVPLFIEPEEKIIINTVTGLYDSRDTNK</sequence>
<reference evidence="13 14" key="1">
    <citation type="submission" date="2018-02" db="EMBL/GenBank/DDBJ databases">
        <title>Metagenomics reveals mixed infection of spiroplasma and phytoplasma in chicory.</title>
        <authorList>
            <person name="Polano C."/>
            <person name="Moruzzi S."/>
            <person name="Ermacora P."/>
            <person name="Ferrini F."/>
            <person name="Martini M."/>
            <person name="Firrao G."/>
        </authorList>
    </citation>
    <scope>NUCLEOTIDE SEQUENCE [LARGE SCALE GENOMIC DNA]</scope>
    <source>
        <strain evidence="13 14">ChiP</strain>
    </source>
</reference>
<evidence type="ECO:0000256" key="5">
    <source>
        <dbReference type="ARBA" id="ARBA00022768"/>
    </source>
</evidence>
<dbReference type="SMART" id="SM00841">
    <property type="entry name" value="Elong-fact-P_C"/>
    <property type="match status" value="1"/>
</dbReference>
<comment type="caution">
    <text evidence="13">The sequence shown here is derived from an EMBL/GenBank/DDBJ whole genome shotgun (WGS) entry which is preliminary data.</text>
</comment>
<evidence type="ECO:0000256" key="1">
    <source>
        <dbReference type="ARBA" id="ARBA00004496"/>
    </source>
</evidence>
<dbReference type="InterPro" id="IPR001059">
    <property type="entry name" value="Transl_elong_P/YeiP_cen"/>
</dbReference>
<keyword evidence="4 8" id="KW-0963">Cytoplasm</keyword>
<evidence type="ECO:0000259" key="12">
    <source>
        <dbReference type="SMART" id="SM01185"/>
    </source>
</evidence>
<comment type="similarity">
    <text evidence="3 8 10">Belongs to the elongation factor P family.</text>
</comment>
<evidence type="ECO:0000256" key="6">
    <source>
        <dbReference type="ARBA" id="ARBA00022917"/>
    </source>
</evidence>
<accession>A0A2S8NVB2</accession>
<protein>
    <recommendedName>
        <fullName evidence="8 9">Elongation factor P</fullName>
        <shortName evidence="8">EF-P</shortName>
    </recommendedName>
</protein>
<dbReference type="SUPFAM" id="SSF50104">
    <property type="entry name" value="Translation proteins SH3-like domain"/>
    <property type="match status" value="1"/>
</dbReference>
<evidence type="ECO:0000256" key="4">
    <source>
        <dbReference type="ARBA" id="ARBA00022490"/>
    </source>
</evidence>
<dbReference type="Pfam" id="PF08207">
    <property type="entry name" value="EFP_N"/>
    <property type="match status" value="1"/>
</dbReference>
<evidence type="ECO:0000313" key="14">
    <source>
        <dbReference type="Proteomes" id="UP000238672"/>
    </source>
</evidence>
<comment type="subcellular location">
    <subcellularLocation>
        <location evidence="1 8">Cytoplasm</location>
    </subcellularLocation>
</comment>
<name>A0A2S8NVB2_9MOLU</name>
<dbReference type="HAMAP" id="MF_00141">
    <property type="entry name" value="EF_P"/>
    <property type="match status" value="1"/>
</dbReference>
<dbReference type="InterPro" id="IPR020599">
    <property type="entry name" value="Transl_elong_fac_P/YeiP"/>
</dbReference>
<dbReference type="Proteomes" id="UP000238672">
    <property type="component" value="Unassembled WGS sequence"/>
</dbReference>
<organism evidence="13 14">
    <name type="scientific">Candidatus Phytoplasma phoenicium</name>
    <dbReference type="NCBI Taxonomy" id="198422"/>
    <lineage>
        <taxon>Bacteria</taxon>
        <taxon>Bacillati</taxon>
        <taxon>Mycoplasmatota</taxon>
        <taxon>Mollicutes</taxon>
        <taxon>Acholeplasmatales</taxon>
        <taxon>Acholeplasmataceae</taxon>
        <taxon>Candidatus Phytoplasma</taxon>
        <taxon>16SrIX (Pigeon pea witches'-broom group)</taxon>
    </lineage>
</organism>
<dbReference type="InterPro" id="IPR013185">
    <property type="entry name" value="Transl_elong_KOW-like"/>
</dbReference>
<evidence type="ECO:0000256" key="2">
    <source>
        <dbReference type="ARBA" id="ARBA00004815"/>
    </source>
</evidence>
<dbReference type="Pfam" id="PF09285">
    <property type="entry name" value="Elong-fact-P_C"/>
    <property type="match status" value="1"/>
</dbReference>
<keyword evidence="5 8" id="KW-0251">Elongation factor</keyword>
<evidence type="ECO:0000256" key="10">
    <source>
        <dbReference type="RuleBase" id="RU004389"/>
    </source>
</evidence>
<dbReference type="Gene3D" id="2.30.30.30">
    <property type="match status" value="1"/>
</dbReference>
<evidence type="ECO:0000256" key="8">
    <source>
        <dbReference type="HAMAP-Rule" id="MF_00141"/>
    </source>
</evidence>
<comment type="function">
    <text evidence="7 8">Involved in peptide bond synthesis. Stimulates efficient translation and peptide-bond synthesis on native or reconstituted 70S ribosomes in vitro. Probably functions indirectly by altering the affinity of the ribosome for aminoacyl-tRNA, thus increasing their reactivity as acceptors for peptidyl transferase.</text>
</comment>
<dbReference type="NCBIfam" id="TIGR00038">
    <property type="entry name" value="efp"/>
    <property type="match status" value="1"/>
</dbReference>
<dbReference type="InterPro" id="IPR008991">
    <property type="entry name" value="Translation_prot_SH3-like_sf"/>
</dbReference>
<dbReference type="InterPro" id="IPR011768">
    <property type="entry name" value="Transl_elongation_fac_P"/>
</dbReference>
<evidence type="ECO:0000256" key="3">
    <source>
        <dbReference type="ARBA" id="ARBA00009479"/>
    </source>
</evidence>
<evidence type="ECO:0000256" key="7">
    <source>
        <dbReference type="ARBA" id="ARBA00025469"/>
    </source>
</evidence>
<dbReference type="SUPFAM" id="SSF50249">
    <property type="entry name" value="Nucleic acid-binding proteins"/>
    <property type="match status" value="2"/>
</dbReference>
<dbReference type="EMBL" id="PUUG01000011">
    <property type="protein sequence ID" value="PQP79852.1"/>
    <property type="molecule type" value="Genomic_DNA"/>
</dbReference>
<dbReference type="PANTHER" id="PTHR30053:SF12">
    <property type="entry name" value="ELONGATION FACTOR P (EF-P) FAMILY PROTEIN"/>
    <property type="match status" value="1"/>
</dbReference>
<dbReference type="GO" id="GO:0005829">
    <property type="term" value="C:cytosol"/>
    <property type="evidence" value="ECO:0007669"/>
    <property type="project" value="UniProtKB-ARBA"/>
</dbReference>
<comment type="pathway">
    <text evidence="2 8">Protein biosynthesis; polypeptide chain elongation.</text>
</comment>
<keyword evidence="6 8" id="KW-0648">Protein biosynthesis</keyword>
<dbReference type="Gene3D" id="2.40.50.140">
    <property type="entry name" value="Nucleic acid-binding proteins"/>
    <property type="match status" value="2"/>
</dbReference>
<dbReference type="InterPro" id="IPR015365">
    <property type="entry name" value="Elong-fact-P_C"/>
</dbReference>
<dbReference type="PIRSF" id="PIRSF005901">
    <property type="entry name" value="EF-P"/>
    <property type="match status" value="1"/>
</dbReference>